<dbReference type="EMBL" id="SIHJ01000001">
    <property type="protein sequence ID" value="TWT37718.1"/>
    <property type="molecule type" value="Genomic_DNA"/>
</dbReference>
<evidence type="ECO:0000313" key="2">
    <source>
        <dbReference type="EMBL" id="TWT37718.1"/>
    </source>
</evidence>
<keyword evidence="3" id="KW-1185">Reference proteome</keyword>
<dbReference type="Proteomes" id="UP000316714">
    <property type="component" value="Unassembled WGS sequence"/>
</dbReference>
<feature type="chain" id="PRO_5022775293" evidence="1">
    <location>
        <begin position="28"/>
        <end position="273"/>
    </location>
</feature>
<keyword evidence="1" id="KW-0732">Signal</keyword>
<reference evidence="2 3" key="1">
    <citation type="submission" date="2019-02" db="EMBL/GenBank/DDBJ databases">
        <title>Deep-cultivation of Planctomycetes and their phenomic and genomic characterization uncovers novel biology.</title>
        <authorList>
            <person name="Wiegand S."/>
            <person name="Jogler M."/>
            <person name="Boedeker C."/>
            <person name="Pinto D."/>
            <person name="Vollmers J."/>
            <person name="Rivas-Marin E."/>
            <person name="Kohn T."/>
            <person name="Peeters S.H."/>
            <person name="Heuer A."/>
            <person name="Rast P."/>
            <person name="Oberbeckmann S."/>
            <person name="Bunk B."/>
            <person name="Jeske O."/>
            <person name="Meyerdierks A."/>
            <person name="Storesund J.E."/>
            <person name="Kallscheuer N."/>
            <person name="Luecker S."/>
            <person name="Lage O.M."/>
            <person name="Pohl T."/>
            <person name="Merkel B.J."/>
            <person name="Hornburger P."/>
            <person name="Mueller R.-W."/>
            <person name="Bruemmer F."/>
            <person name="Labrenz M."/>
            <person name="Spormann A.M."/>
            <person name="Op Den Camp H."/>
            <person name="Overmann J."/>
            <person name="Amann R."/>
            <person name="Jetten M.S.M."/>
            <person name="Mascher T."/>
            <person name="Medema M.H."/>
            <person name="Devos D.P."/>
            <person name="Kaster A.-K."/>
            <person name="Ovreas L."/>
            <person name="Rohde M."/>
            <person name="Galperin M.Y."/>
            <person name="Jogler C."/>
        </authorList>
    </citation>
    <scope>NUCLEOTIDE SEQUENCE [LARGE SCALE GENOMIC DNA]</scope>
    <source>
        <strain evidence="2 3">KOR34</strain>
    </source>
</reference>
<dbReference type="AlphaFoldDB" id="A0A5C5VGC3"/>
<feature type="signal peptide" evidence="1">
    <location>
        <begin position="1"/>
        <end position="27"/>
    </location>
</feature>
<accession>A0A5C5VGC3</accession>
<proteinExistence type="predicted"/>
<dbReference type="RefSeq" id="WP_146565031.1">
    <property type="nucleotide sequence ID" value="NZ_SIHJ01000001.1"/>
</dbReference>
<dbReference type="OrthoDB" id="267047at2"/>
<sequence precursor="true">MNRDCCVPVLLCAAAAAWLLPSTTTRAHDGRRFIIEVVEGKLRAQGVNSGASDGAPAIRGYTNSIHDHWLNVTPLPGSGLGPFASSFLPDFEAPLDVAFTLLKDHRLELELSKALQWKDPPPMPTAGTIPMLTTLDPGVVIQVESTGGVTTSSEMGSVLLSNSVPSGGIEDIVMNYQVNGHPSGTIHVLEFVMSATPNDPAALDVIADSDPIYVILSPDGPDKLTRQHHASLYLEEYLALHPIRAPEPSSAVLLTLPLWLASRRRSPRANPTR</sequence>
<comment type="caution">
    <text evidence="2">The sequence shown here is derived from an EMBL/GenBank/DDBJ whole genome shotgun (WGS) entry which is preliminary data.</text>
</comment>
<evidence type="ECO:0000256" key="1">
    <source>
        <dbReference type="SAM" id="SignalP"/>
    </source>
</evidence>
<organism evidence="2 3">
    <name type="scientific">Posidoniimonas corsicana</name>
    <dbReference type="NCBI Taxonomy" id="1938618"/>
    <lineage>
        <taxon>Bacteria</taxon>
        <taxon>Pseudomonadati</taxon>
        <taxon>Planctomycetota</taxon>
        <taxon>Planctomycetia</taxon>
        <taxon>Pirellulales</taxon>
        <taxon>Lacipirellulaceae</taxon>
        <taxon>Posidoniimonas</taxon>
    </lineage>
</organism>
<evidence type="ECO:0000313" key="3">
    <source>
        <dbReference type="Proteomes" id="UP000316714"/>
    </source>
</evidence>
<gene>
    <name evidence="2" type="ORF">KOR34_26800</name>
</gene>
<protein>
    <submittedName>
        <fullName evidence="2">Uncharacterized protein</fullName>
    </submittedName>
</protein>
<name>A0A5C5VGC3_9BACT</name>